<evidence type="ECO:0000313" key="6">
    <source>
        <dbReference type="EMBL" id="QJR75111.1"/>
    </source>
</evidence>
<dbReference type="EMBL" id="CP046176">
    <property type="protein sequence ID" value="QJR75111.1"/>
    <property type="molecule type" value="Genomic_DNA"/>
</dbReference>
<evidence type="ECO:0000313" key="4">
    <source>
        <dbReference type="EMBL" id="KAA5398050.1"/>
    </source>
</evidence>
<evidence type="ECO:0000313" key="5">
    <source>
        <dbReference type="EMBL" id="KAA5405312.1"/>
    </source>
</evidence>
<evidence type="ECO:0000313" key="1">
    <source>
        <dbReference type="EMBL" id="GKH80813.1"/>
    </source>
</evidence>
<protein>
    <submittedName>
        <fullName evidence="3">Uncharacterized protein</fullName>
    </submittedName>
</protein>
<reference evidence="7 10" key="1">
    <citation type="submission" date="2018-08" db="EMBL/GenBank/DDBJ databases">
        <title>A genome reference for cultivated species of the human gut microbiota.</title>
        <authorList>
            <person name="Zou Y."/>
            <person name="Xue W."/>
            <person name="Luo G."/>
        </authorList>
    </citation>
    <scope>NUCLEOTIDE SEQUENCE [LARGE SCALE GENOMIC DNA]</scope>
    <source>
        <strain evidence="7 10">AF14-1AC</strain>
    </source>
</reference>
<gene>
    <name evidence="1" type="ORF">CE91St7_16970</name>
    <name evidence="7" type="ORF">DWW04_08575</name>
    <name evidence="8" type="ORF">E1I98_14705</name>
    <name evidence="9" type="ORF">E1J06_00955</name>
    <name evidence="5" type="ORF">F2Y51_09780</name>
    <name evidence="4" type="ORF">F2Y58_10965</name>
    <name evidence="3" type="ORF">F2Y61_09755</name>
    <name evidence="2" type="ORF">F2Z07_08890</name>
    <name evidence="6" type="ORF">GKD17_01275</name>
</gene>
<dbReference type="EMBL" id="QRZL01000007">
    <property type="protein sequence ID" value="RGV77968.1"/>
    <property type="molecule type" value="Genomic_DNA"/>
</dbReference>
<dbReference type="RefSeq" id="WP_007834783.1">
    <property type="nucleotide sequence ID" value="NZ_BAABYF010000001.1"/>
</dbReference>
<dbReference type="Proteomes" id="UP000500949">
    <property type="component" value="Chromosome"/>
</dbReference>
<dbReference type="EMBL" id="VVZV01000008">
    <property type="protein sequence ID" value="KAA5320799.1"/>
    <property type="molecule type" value="Genomic_DNA"/>
</dbReference>
<dbReference type="Proteomes" id="UP000283678">
    <property type="component" value="Unassembled WGS sequence"/>
</dbReference>
<evidence type="ECO:0000313" key="13">
    <source>
        <dbReference type="Proteomes" id="UP000347681"/>
    </source>
</evidence>
<evidence type="ECO:0000313" key="16">
    <source>
        <dbReference type="Proteomes" id="UP000481700"/>
    </source>
</evidence>
<dbReference type="GeneID" id="93449594"/>
<evidence type="ECO:0000313" key="2">
    <source>
        <dbReference type="EMBL" id="KAA5320799.1"/>
    </source>
</evidence>
<reference evidence="6 17" key="4">
    <citation type="submission" date="2019-11" db="EMBL/GenBank/DDBJ databases">
        <title>Complete genome sequence of Bacteroides dorei DSM 17855.</title>
        <authorList>
            <person name="Russell J.T."/>
        </authorList>
    </citation>
    <scope>NUCLEOTIDE SEQUENCE [LARGE SCALE GENOMIC DNA]</scope>
    <source>
        <strain evidence="6 17">DSM 17855</strain>
    </source>
</reference>
<evidence type="ECO:0000313" key="12">
    <source>
        <dbReference type="Proteomes" id="UP000294834"/>
    </source>
</evidence>
<evidence type="ECO:0000313" key="15">
    <source>
        <dbReference type="Proteomes" id="UP000481616"/>
    </source>
</evidence>
<evidence type="ECO:0000313" key="11">
    <source>
        <dbReference type="Proteomes" id="UP000294527"/>
    </source>
</evidence>
<proteinExistence type="predicted"/>
<dbReference type="Proteomes" id="UP000294527">
    <property type="component" value="Unassembled WGS sequence"/>
</dbReference>
<reference evidence="11 12" key="3">
    <citation type="journal article" date="2019" name="Nat. Microbiol.">
        <title>Genomic variation and strain-specific functional adaptation in the human gut microbiome during early life.</title>
        <authorList>
            <person name="Vatanen T."/>
            <person name="Plichta D.R."/>
            <person name="Somani J."/>
            <person name="Munch P.C."/>
            <person name="Arthur T.D."/>
            <person name="Hall A.B."/>
            <person name="Rudolf S."/>
            <person name="Oakeley E.J."/>
            <person name="Ke X."/>
            <person name="Young R.A."/>
            <person name="Haiser H.J."/>
            <person name="Kolde R."/>
            <person name="Yassour M."/>
            <person name="Luopajarvi K."/>
            <person name="Siljander H."/>
            <person name="Virtanen S.M."/>
            <person name="Ilonen J."/>
            <person name="Uibo R."/>
            <person name="Tillmann V."/>
            <person name="Mokurov S."/>
            <person name="Dorshakova N."/>
            <person name="Porter J.A."/>
            <person name="McHardy A.C."/>
            <person name="Lahdesmaki H."/>
            <person name="Vlamakis H."/>
            <person name="Huttenhower C."/>
            <person name="Knip M."/>
            <person name="Xavier R.J."/>
        </authorList>
    </citation>
    <scope>NUCLEOTIDE SEQUENCE [LARGE SCALE GENOMIC DNA]</scope>
    <source>
        <strain evidence="8 11">RJX1047</strain>
        <strain evidence="9 12">RJX1052</strain>
    </source>
</reference>
<reference evidence="1" key="5">
    <citation type="submission" date="2022-01" db="EMBL/GenBank/DDBJ databases">
        <title>Novel bile acid biosynthetic pathways are enriched in the microbiome of centenarians.</title>
        <authorList>
            <person name="Sato Y."/>
            <person name="Atarashi K."/>
            <person name="Plichta R.D."/>
            <person name="Arai Y."/>
            <person name="Sasajima S."/>
            <person name="Kearney M.S."/>
            <person name="Suda W."/>
            <person name="Takeshita K."/>
            <person name="Sasaki T."/>
            <person name="Okamoto S."/>
            <person name="Skelly N.A."/>
            <person name="Okamura Y."/>
            <person name="Vlamakis H."/>
            <person name="Li Y."/>
            <person name="Tanoue T."/>
            <person name="Takei H."/>
            <person name="Nittono H."/>
            <person name="Narushima S."/>
            <person name="Irie J."/>
            <person name="Itoh H."/>
            <person name="Moriya K."/>
            <person name="Sugiura Y."/>
            <person name="Suematsu M."/>
            <person name="Moritoki N."/>
            <person name="Shibata S."/>
            <person name="Littman R.D."/>
            <person name="Fischbach A.M."/>
            <person name="Uwamino Y."/>
            <person name="Inoue T."/>
            <person name="Honda A."/>
            <person name="Hattori M."/>
            <person name="Murai T."/>
            <person name="Xavier J.R."/>
            <person name="Hirose N."/>
            <person name="Honda K."/>
        </authorList>
    </citation>
    <scope>NUCLEOTIDE SEQUENCE</scope>
    <source>
        <strain evidence="1">CE91-St7</strain>
    </source>
</reference>
<accession>A0A0K2HFP2</accession>
<evidence type="ECO:0000313" key="14">
    <source>
        <dbReference type="Proteomes" id="UP000441162"/>
    </source>
</evidence>
<evidence type="ECO:0000313" key="8">
    <source>
        <dbReference type="EMBL" id="TDA72691.1"/>
    </source>
</evidence>
<evidence type="ECO:0000313" key="17">
    <source>
        <dbReference type="Proteomes" id="UP000500949"/>
    </source>
</evidence>
<sequence>MKRMPKVRYAVIQSIFMVANECTVCWLLAYPPEEEMFLAVEHQAVEQFSIAFGVHSLILV</sequence>
<dbReference type="EMBL" id="VVZA01000007">
    <property type="protein sequence ID" value="KAA5405312.1"/>
    <property type="molecule type" value="Genomic_DNA"/>
</dbReference>
<dbReference type="Proteomes" id="UP000294834">
    <property type="component" value="Unassembled WGS sequence"/>
</dbReference>
<evidence type="ECO:0000313" key="9">
    <source>
        <dbReference type="EMBL" id="TDB06093.1"/>
    </source>
</evidence>
<organism evidence="3 13">
    <name type="scientific">Phocaeicola dorei</name>
    <dbReference type="NCBI Taxonomy" id="357276"/>
    <lineage>
        <taxon>Bacteria</taxon>
        <taxon>Pseudomonadati</taxon>
        <taxon>Bacteroidota</taxon>
        <taxon>Bacteroidia</taxon>
        <taxon>Bacteroidales</taxon>
        <taxon>Bacteroidaceae</taxon>
        <taxon>Phocaeicola</taxon>
    </lineage>
</organism>
<dbReference type="Proteomes" id="UP000347681">
    <property type="component" value="Unassembled WGS sequence"/>
</dbReference>
<dbReference type="EMBL" id="VVZB01000003">
    <property type="protein sequence ID" value="KAA5384539.1"/>
    <property type="molecule type" value="Genomic_DNA"/>
</dbReference>
<evidence type="ECO:0000313" key="3">
    <source>
        <dbReference type="EMBL" id="KAA5384539.1"/>
    </source>
</evidence>
<dbReference type="Proteomes" id="UP000441162">
    <property type="component" value="Unassembled WGS sequence"/>
</dbReference>
<dbReference type="Proteomes" id="UP000481616">
    <property type="component" value="Unassembled WGS sequence"/>
</dbReference>
<dbReference type="EMBL" id="BQOB01000001">
    <property type="protein sequence ID" value="GKH80813.1"/>
    <property type="molecule type" value="Genomic_DNA"/>
</dbReference>
<dbReference type="EMBL" id="SLTU01000002">
    <property type="protein sequence ID" value="TDA72691.1"/>
    <property type="molecule type" value="Genomic_DNA"/>
</dbReference>
<dbReference type="Proteomes" id="UP000481700">
    <property type="component" value="Unassembled WGS sequence"/>
</dbReference>
<reference evidence="13 14" key="2">
    <citation type="journal article" date="2019" name="Nat. Med.">
        <title>A library of human gut bacterial isolates paired with longitudinal multiomics data enables mechanistic microbiome research.</title>
        <authorList>
            <person name="Poyet M."/>
            <person name="Groussin M."/>
            <person name="Gibbons S.M."/>
            <person name="Avila-Pacheco J."/>
            <person name="Jiang X."/>
            <person name="Kearney S.M."/>
            <person name="Perrotta A.R."/>
            <person name="Berdy B."/>
            <person name="Zhao S."/>
            <person name="Lieberman T.D."/>
            <person name="Swanson P.K."/>
            <person name="Smith M."/>
            <person name="Roesemann S."/>
            <person name="Alexander J.E."/>
            <person name="Rich S.A."/>
            <person name="Livny J."/>
            <person name="Vlamakis H."/>
            <person name="Clish C."/>
            <person name="Bullock K."/>
            <person name="Deik A."/>
            <person name="Scott J."/>
            <person name="Pierce K.A."/>
            <person name="Xavier R.J."/>
            <person name="Alm E.J."/>
        </authorList>
    </citation>
    <scope>NUCLEOTIDE SEQUENCE [LARGE SCALE GENOMIC DNA]</scope>
    <source>
        <strain evidence="4 15">BIOML-A1</strain>
        <strain evidence="2 16">BIOML-A25</strain>
        <strain evidence="5 14">BIOML-A4</strain>
        <strain evidence="3 13">BIOML-A5</strain>
    </source>
</reference>
<evidence type="ECO:0000313" key="7">
    <source>
        <dbReference type="EMBL" id="RGV77968.1"/>
    </source>
</evidence>
<evidence type="ECO:0000313" key="10">
    <source>
        <dbReference type="Proteomes" id="UP000283678"/>
    </source>
</evidence>
<dbReference type="EMBL" id="SLTX01000001">
    <property type="protein sequence ID" value="TDB06093.1"/>
    <property type="molecule type" value="Genomic_DNA"/>
</dbReference>
<dbReference type="EMBL" id="VVYY01000008">
    <property type="protein sequence ID" value="KAA5398050.1"/>
    <property type="molecule type" value="Genomic_DNA"/>
</dbReference>
<dbReference type="AlphaFoldDB" id="A0A0K2HFP2"/>
<dbReference type="Proteomes" id="UP001055104">
    <property type="component" value="Unassembled WGS sequence"/>
</dbReference>
<name>A0A0K2HFP2_9BACT</name>